<dbReference type="Proteomes" id="UP001596028">
    <property type="component" value="Unassembled WGS sequence"/>
</dbReference>
<evidence type="ECO:0000256" key="1">
    <source>
        <dbReference type="SAM" id="MobiDB-lite"/>
    </source>
</evidence>
<dbReference type="EMBL" id="JBHSEP010000012">
    <property type="protein sequence ID" value="MFC4599830.1"/>
    <property type="molecule type" value="Genomic_DNA"/>
</dbReference>
<feature type="region of interest" description="Disordered" evidence="1">
    <location>
        <begin position="28"/>
        <end position="87"/>
    </location>
</feature>
<dbReference type="RefSeq" id="WP_378098376.1">
    <property type="nucleotide sequence ID" value="NZ_JBHSEP010000012.1"/>
</dbReference>
<accession>A0ABV9FFN7</accession>
<feature type="compositionally biased region" description="Basic and acidic residues" evidence="1">
    <location>
        <begin position="78"/>
        <end position="87"/>
    </location>
</feature>
<dbReference type="PROSITE" id="PS51257">
    <property type="entry name" value="PROKAR_LIPOPROTEIN"/>
    <property type="match status" value="1"/>
</dbReference>
<protein>
    <recommendedName>
        <fullName evidence="4">FG-GAP repeat protein</fullName>
    </recommendedName>
</protein>
<evidence type="ECO:0000313" key="2">
    <source>
        <dbReference type="EMBL" id="MFC4599830.1"/>
    </source>
</evidence>
<dbReference type="SUPFAM" id="SSF69318">
    <property type="entry name" value="Integrin alpha N-terminal domain"/>
    <property type="match status" value="1"/>
</dbReference>
<comment type="caution">
    <text evidence="2">The sequence shown here is derived from an EMBL/GenBank/DDBJ whole genome shotgun (WGS) entry which is preliminary data.</text>
</comment>
<keyword evidence="3" id="KW-1185">Reference proteome</keyword>
<proteinExistence type="predicted"/>
<dbReference type="InterPro" id="IPR028994">
    <property type="entry name" value="Integrin_alpha_N"/>
</dbReference>
<organism evidence="2 3">
    <name type="scientific">Cohnella hongkongensis</name>
    <dbReference type="NCBI Taxonomy" id="178337"/>
    <lineage>
        <taxon>Bacteria</taxon>
        <taxon>Bacillati</taxon>
        <taxon>Bacillota</taxon>
        <taxon>Bacilli</taxon>
        <taxon>Bacillales</taxon>
        <taxon>Paenibacillaceae</taxon>
        <taxon>Cohnella</taxon>
    </lineage>
</organism>
<evidence type="ECO:0000313" key="3">
    <source>
        <dbReference type="Proteomes" id="UP001596028"/>
    </source>
</evidence>
<name>A0ABV9FFN7_9BACL</name>
<reference evidence="3" key="1">
    <citation type="journal article" date="2019" name="Int. J. Syst. Evol. Microbiol.">
        <title>The Global Catalogue of Microorganisms (GCM) 10K type strain sequencing project: providing services to taxonomists for standard genome sequencing and annotation.</title>
        <authorList>
            <consortium name="The Broad Institute Genomics Platform"/>
            <consortium name="The Broad Institute Genome Sequencing Center for Infectious Disease"/>
            <person name="Wu L."/>
            <person name="Ma J."/>
        </authorList>
    </citation>
    <scope>NUCLEOTIDE SEQUENCE [LARGE SCALE GENOMIC DNA]</scope>
    <source>
        <strain evidence="3">CCUG 49571</strain>
    </source>
</reference>
<gene>
    <name evidence="2" type="ORF">ACFO3S_16370</name>
</gene>
<sequence length="409" mass="44290">MTDLKLNRLAAGVLTGALFLAVACSPREDASGSPAAAQGPELAIPRAEAAGTPPAADSSPGAAAGSDEPGGRWIPLPDRLRSELEDGRIPEEQFQEWLRTRAEQDNPGDEPVAVVRADLDGDGFEREWAAVVYESRLEASGEYRYAYGIVAAYRDGKYEWQSFVFPEEDYGRASIEAIGDLDGDGKPEIVWASLGIGAHTSTFTYTASGWDNGKLRPVQGAAIVPSATGAAIRDGKLTVTGGMIHSVGAGPWQREYTDIYTAADGALKRVSRAFADAPTPYHRLLDGLWAEADGNAEQALRHYEAAAAMKAESYRDYAFVFDGEWAEGGTLEDEERKFEEIVHRFARFRRELLELRSQGADEERACAAARKKSGYASSWLAYLNAPAGYANPAWSDEAVCAPIDELVDR</sequence>
<evidence type="ECO:0008006" key="4">
    <source>
        <dbReference type="Google" id="ProtNLM"/>
    </source>
</evidence>
<feature type="compositionally biased region" description="Low complexity" evidence="1">
    <location>
        <begin position="49"/>
        <end position="67"/>
    </location>
</feature>